<dbReference type="InterPro" id="IPR041657">
    <property type="entry name" value="HTH_17"/>
</dbReference>
<organism evidence="2">
    <name type="scientific">marine sediment metagenome</name>
    <dbReference type="NCBI Taxonomy" id="412755"/>
    <lineage>
        <taxon>unclassified sequences</taxon>
        <taxon>metagenomes</taxon>
        <taxon>ecological metagenomes</taxon>
    </lineage>
</organism>
<dbReference type="SUPFAM" id="SSF46955">
    <property type="entry name" value="Putative DNA-binding domain"/>
    <property type="match status" value="1"/>
</dbReference>
<sequence length="57" mass="6695">MAMLTLTEAAKRCGFKYITLWTWVQKNKIPHYNIDGSYRIDSEDLNKFLESKKVVAK</sequence>
<gene>
    <name evidence="2" type="ORF">S12H4_17663</name>
</gene>
<evidence type="ECO:0000259" key="1">
    <source>
        <dbReference type="Pfam" id="PF12728"/>
    </source>
</evidence>
<reference evidence="2" key="1">
    <citation type="journal article" date="2014" name="Front. Microbiol.">
        <title>High frequency of phylogenetically diverse reductive dehalogenase-homologous genes in deep subseafloor sedimentary metagenomes.</title>
        <authorList>
            <person name="Kawai M."/>
            <person name="Futagami T."/>
            <person name="Toyoda A."/>
            <person name="Takaki Y."/>
            <person name="Nishi S."/>
            <person name="Hori S."/>
            <person name="Arai W."/>
            <person name="Tsubouchi T."/>
            <person name="Morono Y."/>
            <person name="Uchiyama I."/>
            <person name="Ito T."/>
            <person name="Fujiyama A."/>
            <person name="Inagaki F."/>
            <person name="Takami H."/>
        </authorList>
    </citation>
    <scope>NUCLEOTIDE SEQUENCE</scope>
    <source>
        <strain evidence="2">Expedition CK06-06</strain>
    </source>
</reference>
<dbReference type="GO" id="GO:0003677">
    <property type="term" value="F:DNA binding"/>
    <property type="evidence" value="ECO:0007669"/>
    <property type="project" value="InterPro"/>
</dbReference>
<dbReference type="InterPro" id="IPR010093">
    <property type="entry name" value="SinI_DNA-bd"/>
</dbReference>
<dbReference type="AlphaFoldDB" id="X1S068"/>
<feature type="domain" description="Helix-turn-helix" evidence="1">
    <location>
        <begin position="3"/>
        <end position="52"/>
    </location>
</feature>
<proteinExistence type="predicted"/>
<protein>
    <recommendedName>
        <fullName evidence="1">Helix-turn-helix domain-containing protein</fullName>
    </recommendedName>
</protein>
<dbReference type="NCBIfam" id="TIGR01764">
    <property type="entry name" value="excise"/>
    <property type="match status" value="1"/>
</dbReference>
<dbReference type="EMBL" id="BARW01008655">
    <property type="protein sequence ID" value="GAI86417.1"/>
    <property type="molecule type" value="Genomic_DNA"/>
</dbReference>
<evidence type="ECO:0000313" key="2">
    <source>
        <dbReference type="EMBL" id="GAI86417.1"/>
    </source>
</evidence>
<comment type="caution">
    <text evidence="2">The sequence shown here is derived from an EMBL/GenBank/DDBJ whole genome shotgun (WGS) entry which is preliminary data.</text>
</comment>
<accession>X1S068</accession>
<dbReference type="Pfam" id="PF12728">
    <property type="entry name" value="HTH_17"/>
    <property type="match status" value="1"/>
</dbReference>
<name>X1S068_9ZZZZ</name>
<dbReference type="InterPro" id="IPR009061">
    <property type="entry name" value="DNA-bd_dom_put_sf"/>
</dbReference>